<dbReference type="AlphaFoldDB" id="U2CCK9"/>
<organism evidence="1 2">
    <name type="scientific">Bacteroides pyogenes F0041</name>
    <dbReference type="NCBI Taxonomy" id="1321819"/>
    <lineage>
        <taxon>Bacteria</taxon>
        <taxon>Pseudomonadati</taxon>
        <taxon>Bacteroidota</taxon>
        <taxon>Bacteroidia</taxon>
        <taxon>Bacteroidales</taxon>
        <taxon>Bacteroidaceae</taxon>
        <taxon>Bacteroides</taxon>
    </lineage>
</organism>
<comment type="caution">
    <text evidence="1">The sequence shown here is derived from an EMBL/GenBank/DDBJ whole genome shotgun (WGS) entry which is preliminary data.</text>
</comment>
<dbReference type="Proteomes" id="UP000016496">
    <property type="component" value="Unassembled WGS sequence"/>
</dbReference>
<proteinExistence type="predicted"/>
<dbReference type="EMBL" id="AWSV01000040">
    <property type="protein sequence ID" value="ERI88214.1"/>
    <property type="molecule type" value="Genomic_DNA"/>
</dbReference>
<evidence type="ECO:0000313" key="1">
    <source>
        <dbReference type="EMBL" id="ERI88214.1"/>
    </source>
</evidence>
<accession>U2CCK9</accession>
<gene>
    <name evidence="1" type="ORF">HMPREF1981_00598</name>
</gene>
<name>U2CCK9_9BACE</name>
<evidence type="ECO:0000313" key="2">
    <source>
        <dbReference type="Proteomes" id="UP000016496"/>
    </source>
</evidence>
<protein>
    <submittedName>
        <fullName evidence="1">Uncharacterized protein</fullName>
    </submittedName>
</protein>
<dbReference type="HOGENOM" id="CLU_1412698_0_0_10"/>
<dbReference type="OrthoDB" id="9997699at2"/>
<sequence length="192" mass="20629">MTSASDIMRFRSRLGASGVDGSAFLAIYGSNSLQKSFAIQKKSITLLPVIMVYHNALQGLKSAPLSVITICGHFLNNMKKKKFMLPCIAAVAIATFVAAKSFQTNASESANLLLAYVEALSQDETYFKVKERNSNSCTIHVGAKGKIKLLGGTILTADANGDITFDGEIVCSGMGDVYCKPVECVDLYQILK</sequence>
<dbReference type="RefSeq" id="WP_021643972.1">
    <property type="nucleotide sequence ID" value="NZ_KE993058.1"/>
</dbReference>
<reference evidence="1 2" key="1">
    <citation type="submission" date="2013-08" db="EMBL/GenBank/DDBJ databases">
        <authorList>
            <person name="Weinstock G."/>
            <person name="Sodergren E."/>
            <person name="Wylie T."/>
            <person name="Fulton L."/>
            <person name="Fulton R."/>
            <person name="Fronick C."/>
            <person name="O'Laughlin M."/>
            <person name="Godfrey J."/>
            <person name="Miner T."/>
            <person name="Herter B."/>
            <person name="Appelbaum E."/>
            <person name="Cordes M."/>
            <person name="Lek S."/>
            <person name="Wollam A."/>
            <person name="Pepin K.H."/>
            <person name="Palsikar V.B."/>
            <person name="Mitreva M."/>
            <person name="Wilson R.K."/>
        </authorList>
    </citation>
    <scope>NUCLEOTIDE SEQUENCE [LARGE SCALE GENOMIC DNA]</scope>
    <source>
        <strain evidence="1 2">F0041</strain>
    </source>
</reference>